<reference evidence="5 6" key="1">
    <citation type="journal article" date="2009" name="Nature">
        <title>The Sorghum bicolor genome and the diversification of grasses.</title>
        <authorList>
            <person name="Paterson A.H."/>
            <person name="Bowers J.E."/>
            <person name="Bruggmann R."/>
            <person name="Dubchak I."/>
            <person name="Grimwood J."/>
            <person name="Gundlach H."/>
            <person name="Haberer G."/>
            <person name="Hellsten U."/>
            <person name="Mitros T."/>
            <person name="Poliakov A."/>
            <person name="Schmutz J."/>
            <person name="Spannagl M."/>
            <person name="Tang H."/>
            <person name="Wang X."/>
            <person name="Wicker T."/>
            <person name="Bharti A.K."/>
            <person name="Chapman J."/>
            <person name="Feltus F.A."/>
            <person name="Gowik U."/>
            <person name="Grigoriev I.V."/>
            <person name="Lyons E."/>
            <person name="Maher C.A."/>
            <person name="Martis M."/>
            <person name="Narechania A."/>
            <person name="Otillar R.P."/>
            <person name="Penning B.W."/>
            <person name="Salamov A.A."/>
            <person name="Wang Y."/>
            <person name="Zhang L."/>
            <person name="Carpita N.C."/>
            <person name="Freeling M."/>
            <person name="Gingle A.R."/>
            <person name="Hash C.T."/>
            <person name="Keller B."/>
            <person name="Klein P."/>
            <person name="Kresovich S."/>
            <person name="McCann M.C."/>
            <person name="Ming R."/>
            <person name="Peterson D.G."/>
            <person name="Mehboob-ur-Rahman"/>
            <person name="Ware D."/>
            <person name="Westhoff P."/>
            <person name="Mayer K.F."/>
            <person name="Messing J."/>
            <person name="Rokhsar D.S."/>
        </authorList>
    </citation>
    <scope>NUCLEOTIDE SEQUENCE [LARGE SCALE GENOMIC DNA]</scope>
    <source>
        <strain evidence="6">cv. BTx623</strain>
    </source>
</reference>
<keyword evidence="6" id="KW-1185">Reference proteome</keyword>
<dbReference type="CDD" id="cd00121">
    <property type="entry name" value="MATH"/>
    <property type="match status" value="1"/>
</dbReference>
<evidence type="ECO:0000313" key="6">
    <source>
        <dbReference type="Proteomes" id="UP000000768"/>
    </source>
</evidence>
<dbReference type="PROSITE" id="PS50144">
    <property type="entry name" value="MATH"/>
    <property type="match status" value="1"/>
</dbReference>
<dbReference type="InterPro" id="IPR000210">
    <property type="entry name" value="BTB/POZ_dom"/>
</dbReference>
<dbReference type="Gene3D" id="1.25.40.420">
    <property type="match status" value="1"/>
</dbReference>
<reference evidence="6" key="2">
    <citation type="journal article" date="2018" name="Plant J.">
        <title>The Sorghum bicolor reference genome: improved assembly, gene annotations, a transcriptome atlas, and signatures of genome organization.</title>
        <authorList>
            <person name="McCormick R.F."/>
            <person name="Truong S.K."/>
            <person name="Sreedasyam A."/>
            <person name="Jenkins J."/>
            <person name="Shu S."/>
            <person name="Sims D."/>
            <person name="Kennedy M."/>
            <person name="Amirebrahimi M."/>
            <person name="Weers B.D."/>
            <person name="McKinley B."/>
            <person name="Mattison A."/>
            <person name="Morishige D.T."/>
            <person name="Grimwood J."/>
            <person name="Schmutz J."/>
            <person name="Mullet J.E."/>
        </authorList>
    </citation>
    <scope>NUCLEOTIDE SEQUENCE [LARGE SCALE GENOMIC DNA]</scope>
    <source>
        <strain evidence="6">cv. BTx623</strain>
    </source>
</reference>
<accession>C5Y6G4</accession>
<dbReference type="SUPFAM" id="SSF54695">
    <property type="entry name" value="POZ domain"/>
    <property type="match status" value="1"/>
</dbReference>
<feature type="domain" description="MATH" evidence="4">
    <location>
        <begin position="28"/>
        <end position="158"/>
    </location>
</feature>
<dbReference type="AlphaFoldDB" id="C5Y6G4"/>
<evidence type="ECO:0000256" key="1">
    <source>
        <dbReference type="ARBA" id="ARBA00004906"/>
    </source>
</evidence>
<dbReference type="PANTHER" id="PTHR26379:SF483">
    <property type="entry name" value="OS11G0619800 PROTEIN"/>
    <property type="match status" value="1"/>
</dbReference>
<dbReference type="SMART" id="SM00225">
    <property type="entry name" value="BTB"/>
    <property type="match status" value="1"/>
</dbReference>
<dbReference type="InterPro" id="IPR056423">
    <property type="entry name" value="BACK_BPM_SPOP"/>
</dbReference>
<evidence type="ECO:0000259" key="3">
    <source>
        <dbReference type="PROSITE" id="PS50097"/>
    </source>
</evidence>
<dbReference type="EMBL" id="CM000764">
    <property type="protein sequence ID" value="EES08857.1"/>
    <property type="molecule type" value="Genomic_DNA"/>
</dbReference>
<dbReference type="InterPro" id="IPR011333">
    <property type="entry name" value="SKP1/BTB/POZ_sf"/>
</dbReference>
<dbReference type="Gene3D" id="2.60.210.10">
    <property type="entry name" value="Apoptosis, Tumor Necrosis Factor Receptor Associated Protein 2, Chain A"/>
    <property type="match status" value="1"/>
</dbReference>
<evidence type="ECO:0000313" key="5">
    <source>
        <dbReference type="EMBL" id="EES08857.1"/>
    </source>
</evidence>
<gene>
    <name evidence="5" type="ORF">SORBI_3005G190000</name>
</gene>
<dbReference type="SUPFAM" id="SSF49599">
    <property type="entry name" value="TRAF domain-like"/>
    <property type="match status" value="1"/>
</dbReference>
<dbReference type="InterPro" id="IPR008974">
    <property type="entry name" value="TRAF-like"/>
</dbReference>
<dbReference type="InParanoid" id="C5Y6G4"/>
<evidence type="ECO:0000256" key="2">
    <source>
        <dbReference type="ARBA" id="ARBA00010846"/>
    </source>
</evidence>
<evidence type="ECO:0008006" key="7">
    <source>
        <dbReference type="Google" id="ProtNLM"/>
    </source>
</evidence>
<dbReference type="OMA" id="WISIYLT"/>
<dbReference type="CDD" id="cd18280">
    <property type="entry name" value="BTB_POZ_BPM_plant"/>
    <property type="match status" value="1"/>
</dbReference>
<dbReference type="Pfam" id="PF00651">
    <property type="entry name" value="BTB"/>
    <property type="match status" value="1"/>
</dbReference>
<dbReference type="InterPro" id="IPR045005">
    <property type="entry name" value="BPM1-6"/>
</dbReference>
<dbReference type="Pfam" id="PF22486">
    <property type="entry name" value="MATH_2"/>
    <property type="match status" value="1"/>
</dbReference>
<dbReference type="Proteomes" id="UP000000768">
    <property type="component" value="Chromosome 5"/>
</dbReference>
<proteinExistence type="inferred from homology"/>
<dbReference type="PANTHER" id="PTHR26379">
    <property type="entry name" value="BTB/POZ AND MATH DOMAIN-CONTAINING PROTEIN 1"/>
    <property type="match status" value="1"/>
</dbReference>
<organism evidence="5 6">
    <name type="scientific">Sorghum bicolor</name>
    <name type="common">Sorghum</name>
    <name type="synonym">Sorghum vulgare</name>
    <dbReference type="NCBI Taxonomy" id="4558"/>
    <lineage>
        <taxon>Eukaryota</taxon>
        <taxon>Viridiplantae</taxon>
        <taxon>Streptophyta</taxon>
        <taxon>Embryophyta</taxon>
        <taxon>Tracheophyta</taxon>
        <taxon>Spermatophyta</taxon>
        <taxon>Magnoliopsida</taxon>
        <taxon>Liliopsida</taxon>
        <taxon>Poales</taxon>
        <taxon>Poaceae</taxon>
        <taxon>PACMAD clade</taxon>
        <taxon>Panicoideae</taxon>
        <taxon>Andropogonodae</taxon>
        <taxon>Andropogoneae</taxon>
        <taxon>Sorghinae</taxon>
        <taxon>Sorghum</taxon>
    </lineage>
</organism>
<dbReference type="Gramene" id="EES08857">
    <property type="protein sequence ID" value="EES08857"/>
    <property type="gene ID" value="SORBI_3005G190000"/>
</dbReference>
<comment type="similarity">
    <text evidence="2">Belongs to the Tdpoz family.</text>
</comment>
<protein>
    <recommendedName>
        <fullName evidence="7">BTB domain-containing protein</fullName>
    </recommendedName>
</protein>
<dbReference type="FunCoup" id="C5Y6G4">
    <property type="interactions" value="517"/>
</dbReference>
<sequence>MSSTAESAVGSGHGEAVTTSAIVAEAVTGSHVLQIKGYSLTKGLGIGKFIKSSTFCVCGHRWYIRYYPDGDCLDSADWISIYLQHDHTDAVDVKARFKFSVLDDIGEPVPTFSQKSCMRTFSSSKGGSWGFNKFVARKALEESSSYLKDDCLKVRCDVTVSKEISTEATTTTQCVMVPPSNMHLHFGCLLSGAVGADVTFDVAGEMFAAHRCVLAARSSVFKAELFGPMKEKAMNSIRIQEMEARVFKAMLHFIYTDALPFIEKGDVFLITQHLLVAADRYDLERLKLICEVKLCKCIDTSTVAATLVLAERHGCQGLKKACFELLKSPVHLKTVMATEGFDHLLTTCPSLIKELLLAKDAATCP</sequence>
<dbReference type="Gene3D" id="3.30.710.10">
    <property type="entry name" value="Potassium Channel Kv1.1, Chain A"/>
    <property type="match status" value="1"/>
</dbReference>
<evidence type="ECO:0000259" key="4">
    <source>
        <dbReference type="PROSITE" id="PS50144"/>
    </source>
</evidence>
<dbReference type="Pfam" id="PF24570">
    <property type="entry name" value="BACK_BPM_SPOP"/>
    <property type="match status" value="1"/>
</dbReference>
<comment type="pathway">
    <text evidence="1">Protein modification; protein ubiquitination.</text>
</comment>
<dbReference type="GO" id="GO:0016567">
    <property type="term" value="P:protein ubiquitination"/>
    <property type="evidence" value="ECO:0007669"/>
    <property type="project" value="InterPro"/>
</dbReference>
<dbReference type="HOGENOM" id="CLU_004253_2_0_1"/>
<dbReference type="InterPro" id="IPR002083">
    <property type="entry name" value="MATH/TRAF_dom"/>
</dbReference>
<name>C5Y6G4_SORBI</name>
<dbReference type="eggNOG" id="KOG1987">
    <property type="taxonomic scope" value="Eukaryota"/>
</dbReference>
<dbReference type="PROSITE" id="PS50097">
    <property type="entry name" value="BTB"/>
    <property type="match status" value="1"/>
</dbReference>
<feature type="domain" description="BTB" evidence="3">
    <location>
        <begin position="196"/>
        <end position="263"/>
    </location>
</feature>